<dbReference type="Proteomes" id="UP000680067">
    <property type="component" value="Unassembled WGS sequence"/>
</dbReference>
<feature type="non-terminal residue" evidence="2">
    <location>
        <position position="106"/>
    </location>
</feature>
<proteinExistence type="predicted"/>
<evidence type="ECO:0000313" key="3">
    <source>
        <dbReference type="Proteomes" id="UP000680067"/>
    </source>
</evidence>
<evidence type="ECO:0000256" key="1">
    <source>
        <dbReference type="SAM" id="Phobius"/>
    </source>
</evidence>
<dbReference type="AlphaFoldDB" id="A0A941I768"/>
<gene>
    <name evidence="2" type="ORF">KDM89_21170</name>
</gene>
<feature type="non-terminal residue" evidence="2">
    <location>
        <position position="1"/>
    </location>
</feature>
<evidence type="ECO:0008006" key="4">
    <source>
        <dbReference type="Google" id="ProtNLM"/>
    </source>
</evidence>
<organism evidence="2 3">
    <name type="scientific">Undibacterium luofuense</name>
    <dbReference type="NCBI Taxonomy" id="2828733"/>
    <lineage>
        <taxon>Bacteria</taxon>
        <taxon>Pseudomonadati</taxon>
        <taxon>Pseudomonadota</taxon>
        <taxon>Betaproteobacteria</taxon>
        <taxon>Burkholderiales</taxon>
        <taxon>Oxalobacteraceae</taxon>
        <taxon>Undibacterium</taxon>
    </lineage>
</organism>
<dbReference type="EMBL" id="JAGSPN010000445">
    <property type="protein sequence ID" value="MBR7784647.1"/>
    <property type="molecule type" value="Genomic_DNA"/>
</dbReference>
<protein>
    <recommendedName>
        <fullName evidence="4">Acyltransferase</fullName>
    </recommendedName>
</protein>
<reference evidence="2" key="1">
    <citation type="submission" date="2021-04" db="EMBL/GenBank/DDBJ databases">
        <title>novel species isolated from subtropical streams in China.</title>
        <authorList>
            <person name="Lu H."/>
        </authorList>
    </citation>
    <scope>NUCLEOTIDE SEQUENCE</scope>
    <source>
        <strain evidence="2">LFS511W</strain>
    </source>
</reference>
<feature type="transmembrane region" description="Helical" evidence="1">
    <location>
        <begin position="20"/>
        <end position="40"/>
    </location>
</feature>
<comment type="caution">
    <text evidence="2">The sequence shown here is derived from an EMBL/GenBank/DDBJ whole genome shotgun (WGS) entry which is preliminary data.</text>
</comment>
<keyword evidence="3" id="KW-1185">Reference proteome</keyword>
<keyword evidence="1" id="KW-0812">Transmembrane</keyword>
<keyword evidence="1" id="KW-1133">Transmembrane helix</keyword>
<accession>A0A941I768</accession>
<name>A0A941I768_9BURK</name>
<evidence type="ECO:0000313" key="2">
    <source>
        <dbReference type="EMBL" id="MBR7784647.1"/>
    </source>
</evidence>
<sequence>YMLFPFVFSVCIAFPRRFLAGLLTFIVAILLWRLYLVYGVGLDHLLHYRIYKATDTRADSIMYGTCFALIQARYPVWAAYFAQRKAAIAGLLLMLASLLIRDENFR</sequence>
<keyword evidence="1" id="KW-0472">Membrane</keyword>